<protein>
    <submittedName>
        <fullName evidence="3">Uncharacterized protein</fullName>
    </submittedName>
</protein>
<feature type="compositionally biased region" description="Pro residues" evidence="1">
    <location>
        <begin position="1"/>
        <end position="10"/>
    </location>
</feature>
<feature type="compositionally biased region" description="Basic residues" evidence="1">
    <location>
        <begin position="27"/>
        <end position="39"/>
    </location>
</feature>
<dbReference type="GeneID" id="41965277"/>
<evidence type="ECO:0000256" key="1">
    <source>
        <dbReference type="SAM" id="MobiDB-lite"/>
    </source>
</evidence>
<gene>
    <name evidence="3" type="ORF">PgNI_10398</name>
</gene>
<dbReference type="AlphaFoldDB" id="A0A6P8AXT6"/>
<reference evidence="3" key="2">
    <citation type="submission" date="2019-10" db="EMBL/GenBank/DDBJ databases">
        <authorList>
            <consortium name="NCBI Genome Project"/>
        </authorList>
    </citation>
    <scope>NUCLEOTIDE SEQUENCE</scope>
    <source>
        <strain evidence="3">NI907</strain>
    </source>
</reference>
<name>A0A6P8AXT6_PYRGI</name>
<dbReference type="RefSeq" id="XP_030979674.1">
    <property type="nucleotide sequence ID" value="XM_031130369.1"/>
</dbReference>
<reference evidence="3" key="3">
    <citation type="submission" date="2025-08" db="UniProtKB">
        <authorList>
            <consortium name="RefSeq"/>
        </authorList>
    </citation>
    <scope>IDENTIFICATION</scope>
    <source>
        <strain evidence="3">NI907</strain>
    </source>
</reference>
<feature type="region of interest" description="Disordered" evidence="1">
    <location>
        <begin position="1"/>
        <end position="39"/>
    </location>
</feature>
<sequence length="39" mass="4175">MAAKPLPPAPSTVGSHPSVSAMFTRMGAKRRPRNLTAKR</sequence>
<dbReference type="Proteomes" id="UP000515153">
    <property type="component" value="Chromosome VII"/>
</dbReference>
<evidence type="ECO:0000313" key="3">
    <source>
        <dbReference type="RefSeq" id="XP_030979674.1"/>
    </source>
</evidence>
<organism evidence="2 3">
    <name type="scientific">Pyricularia grisea</name>
    <name type="common">Crabgrass-specific blast fungus</name>
    <name type="synonym">Magnaporthe grisea</name>
    <dbReference type="NCBI Taxonomy" id="148305"/>
    <lineage>
        <taxon>Eukaryota</taxon>
        <taxon>Fungi</taxon>
        <taxon>Dikarya</taxon>
        <taxon>Ascomycota</taxon>
        <taxon>Pezizomycotina</taxon>
        <taxon>Sordariomycetes</taxon>
        <taxon>Sordariomycetidae</taxon>
        <taxon>Magnaporthales</taxon>
        <taxon>Pyriculariaceae</taxon>
        <taxon>Pyricularia</taxon>
    </lineage>
</organism>
<keyword evidence="2" id="KW-1185">Reference proteome</keyword>
<accession>A0A6P8AXT6</accession>
<proteinExistence type="predicted"/>
<reference evidence="2 3" key="1">
    <citation type="journal article" date="2019" name="Mol. Biol. Evol.">
        <title>Blast fungal genomes show frequent chromosomal changes, gene gains and losses, and effector gene turnover.</title>
        <authorList>
            <person name="Gomez Luciano L.B."/>
            <person name="Jason Tsai I."/>
            <person name="Chuma I."/>
            <person name="Tosa Y."/>
            <person name="Chen Y.H."/>
            <person name="Li J.Y."/>
            <person name="Li M.Y."/>
            <person name="Jade Lu M.Y."/>
            <person name="Nakayashiki H."/>
            <person name="Li W.H."/>
        </authorList>
    </citation>
    <scope>NUCLEOTIDE SEQUENCE [LARGE SCALE GENOMIC DNA]</scope>
    <source>
        <strain evidence="2 3">NI907</strain>
    </source>
</reference>
<evidence type="ECO:0000313" key="2">
    <source>
        <dbReference type="Proteomes" id="UP000515153"/>
    </source>
</evidence>
<dbReference type="KEGG" id="pgri:PgNI_10398"/>